<dbReference type="AlphaFoldDB" id="A0AAD7EVV7"/>
<feature type="domain" description="C2H2-type" evidence="7">
    <location>
        <begin position="68"/>
        <end position="97"/>
    </location>
</feature>
<evidence type="ECO:0000256" key="2">
    <source>
        <dbReference type="ARBA" id="ARBA00022737"/>
    </source>
</evidence>
<dbReference type="PROSITE" id="PS00028">
    <property type="entry name" value="ZINC_FINGER_C2H2_1"/>
    <property type="match status" value="1"/>
</dbReference>
<evidence type="ECO:0000256" key="6">
    <source>
        <dbReference type="SAM" id="MobiDB-lite"/>
    </source>
</evidence>
<keyword evidence="3 5" id="KW-0863">Zinc-finger</keyword>
<name>A0AAD7EVV7_9AGAR</name>
<dbReference type="SMART" id="SM00355">
    <property type="entry name" value="ZnF_C2H2"/>
    <property type="match status" value="3"/>
</dbReference>
<comment type="caution">
    <text evidence="8">The sequence shown here is derived from an EMBL/GenBank/DDBJ whole genome shotgun (WGS) entry which is preliminary data.</text>
</comment>
<accession>A0AAD7EVV7</accession>
<dbReference type="GO" id="GO:0000978">
    <property type="term" value="F:RNA polymerase II cis-regulatory region sequence-specific DNA binding"/>
    <property type="evidence" value="ECO:0007669"/>
    <property type="project" value="TreeGrafter"/>
</dbReference>
<dbReference type="GO" id="GO:0000981">
    <property type="term" value="F:DNA-binding transcription factor activity, RNA polymerase II-specific"/>
    <property type="evidence" value="ECO:0007669"/>
    <property type="project" value="TreeGrafter"/>
</dbReference>
<proteinExistence type="predicted"/>
<dbReference type="GO" id="GO:0008270">
    <property type="term" value="F:zinc ion binding"/>
    <property type="evidence" value="ECO:0007669"/>
    <property type="project" value="UniProtKB-KW"/>
</dbReference>
<evidence type="ECO:0000256" key="1">
    <source>
        <dbReference type="ARBA" id="ARBA00022723"/>
    </source>
</evidence>
<dbReference type="InterPro" id="IPR013087">
    <property type="entry name" value="Znf_C2H2_type"/>
</dbReference>
<keyword evidence="9" id="KW-1185">Reference proteome</keyword>
<dbReference type="GO" id="GO:0005634">
    <property type="term" value="C:nucleus"/>
    <property type="evidence" value="ECO:0007669"/>
    <property type="project" value="UniProtKB-ARBA"/>
</dbReference>
<feature type="compositionally biased region" description="Basic and acidic residues" evidence="6">
    <location>
        <begin position="1"/>
        <end position="14"/>
    </location>
</feature>
<dbReference type="PROSITE" id="PS50157">
    <property type="entry name" value="ZINC_FINGER_C2H2_2"/>
    <property type="match status" value="2"/>
</dbReference>
<dbReference type="PANTHER" id="PTHR19818">
    <property type="entry name" value="ZINC FINGER PROTEIN ZIC AND GLI"/>
    <property type="match status" value="1"/>
</dbReference>
<evidence type="ECO:0000256" key="4">
    <source>
        <dbReference type="ARBA" id="ARBA00022833"/>
    </source>
</evidence>
<dbReference type="InterPro" id="IPR050329">
    <property type="entry name" value="GLI_C2H2-zinc-finger"/>
</dbReference>
<feature type="compositionally biased region" description="Low complexity" evidence="6">
    <location>
        <begin position="147"/>
        <end position="167"/>
    </location>
</feature>
<dbReference type="InterPro" id="IPR036236">
    <property type="entry name" value="Znf_C2H2_sf"/>
</dbReference>
<evidence type="ECO:0000259" key="7">
    <source>
        <dbReference type="PROSITE" id="PS50157"/>
    </source>
</evidence>
<dbReference type="Gene3D" id="3.30.160.60">
    <property type="entry name" value="Classic Zinc Finger"/>
    <property type="match status" value="2"/>
</dbReference>
<feature type="region of interest" description="Disordered" evidence="6">
    <location>
        <begin position="147"/>
        <end position="218"/>
    </location>
</feature>
<evidence type="ECO:0000313" key="9">
    <source>
        <dbReference type="Proteomes" id="UP001218218"/>
    </source>
</evidence>
<evidence type="ECO:0000313" key="8">
    <source>
        <dbReference type="EMBL" id="KAJ7354672.1"/>
    </source>
</evidence>
<dbReference type="Proteomes" id="UP001218218">
    <property type="component" value="Unassembled WGS sequence"/>
</dbReference>
<feature type="compositionally biased region" description="Pro residues" evidence="6">
    <location>
        <begin position="168"/>
        <end position="183"/>
    </location>
</feature>
<dbReference type="GO" id="GO:0045944">
    <property type="term" value="P:positive regulation of transcription by RNA polymerase II"/>
    <property type="evidence" value="ECO:0007669"/>
    <property type="project" value="UniProtKB-ARBA"/>
</dbReference>
<protein>
    <recommendedName>
        <fullName evidence="7">C2H2-type domain-containing protein</fullName>
    </recommendedName>
</protein>
<evidence type="ECO:0000256" key="5">
    <source>
        <dbReference type="PROSITE-ProRule" id="PRU00042"/>
    </source>
</evidence>
<evidence type="ECO:0000256" key="3">
    <source>
        <dbReference type="ARBA" id="ARBA00022771"/>
    </source>
</evidence>
<dbReference type="SUPFAM" id="SSF57667">
    <property type="entry name" value="beta-beta-alpha zinc fingers"/>
    <property type="match status" value="1"/>
</dbReference>
<gene>
    <name evidence="8" type="ORF">DFH08DRAFT_985481</name>
</gene>
<dbReference type="EMBL" id="JARIHO010000010">
    <property type="protein sequence ID" value="KAJ7354672.1"/>
    <property type="molecule type" value="Genomic_DNA"/>
</dbReference>
<feature type="domain" description="C2H2-type" evidence="7">
    <location>
        <begin position="33"/>
        <end position="62"/>
    </location>
</feature>
<feature type="region of interest" description="Disordered" evidence="6">
    <location>
        <begin position="1"/>
        <end position="30"/>
    </location>
</feature>
<keyword evidence="4" id="KW-0862">Zinc</keyword>
<reference evidence="8" key="1">
    <citation type="submission" date="2023-03" db="EMBL/GenBank/DDBJ databases">
        <title>Massive genome expansion in bonnet fungi (Mycena s.s.) driven by repeated elements and novel gene families across ecological guilds.</title>
        <authorList>
            <consortium name="Lawrence Berkeley National Laboratory"/>
            <person name="Harder C.B."/>
            <person name="Miyauchi S."/>
            <person name="Viragh M."/>
            <person name="Kuo A."/>
            <person name="Thoen E."/>
            <person name="Andreopoulos B."/>
            <person name="Lu D."/>
            <person name="Skrede I."/>
            <person name="Drula E."/>
            <person name="Henrissat B."/>
            <person name="Morin E."/>
            <person name="Kohler A."/>
            <person name="Barry K."/>
            <person name="LaButti K."/>
            <person name="Morin E."/>
            <person name="Salamov A."/>
            <person name="Lipzen A."/>
            <person name="Mereny Z."/>
            <person name="Hegedus B."/>
            <person name="Baldrian P."/>
            <person name="Stursova M."/>
            <person name="Weitz H."/>
            <person name="Taylor A."/>
            <person name="Grigoriev I.V."/>
            <person name="Nagy L.G."/>
            <person name="Martin F."/>
            <person name="Kauserud H."/>
        </authorList>
    </citation>
    <scope>NUCLEOTIDE SEQUENCE</scope>
    <source>
        <strain evidence="8">CBHHK002</strain>
    </source>
</reference>
<organism evidence="8 9">
    <name type="scientific">Mycena albidolilacea</name>
    <dbReference type="NCBI Taxonomy" id="1033008"/>
    <lineage>
        <taxon>Eukaryota</taxon>
        <taxon>Fungi</taxon>
        <taxon>Dikarya</taxon>
        <taxon>Basidiomycota</taxon>
        <taxon>Agaricomycotina</taxon>
        <taxon>Agaricomycetes</taxon>
        <taxon>Agaricomycetidae</taxon>
        <taxon>Agaricales</taxon>
        <taxon>Marasmiineae</taxon>
        <taxon>Mycenaceae</taxon>
        <taxon>Mycena</taxon>
    </lineage>
</organism>
<keyword evidence="2" id="KW-0677">Repeat</keyword>
<keyword evidence="1" id="KW-0479">Metal-binding</keyword>
<dbReference type="PANTHER" id="PTHR19818:SF139">
    <property type="entry name" value="PAIR-RULE PROTEIN ODD-PAIRED"/>
    <property type="match status" value="1"/>
</dbReference>
<sequence length="378" mass="40992">MAPDRTQKSARERANPLNPQRDGKTPPYPPLAHRCSVNGCLWSFARPSDLKRHDKRHLPPKEKVAQNHHCTYPNCPYNTTQLSNLKTHFRTHTGEKSEWCPDCEFTTSDPGSLTNHRKKRHGYKPRATQHIRAAAPLLSTDASLASAGSASLSPTSGDSTAPWRSSAPSPPSCARPSSSPSPPAHSASSGYGSHFPSQAFHLRYPPPPSSSSLSTPSSTASWSGNMLFDTASGTVFHLADAACMRVPPAFAFVGPHPTRRPGPTGLYPADNSHFHLSTRPAQLPPLPPWAISEQELSAIIAEAAGLDPISAPPSFPPFAYHAQAQSYTAPDAAQYGHDHGFALEFSFEREDPMAYHVHGELTNHLHGELDTWTGVPQH</sequence>